<sequence>MPSTRRISQYRTNVILPDNEEATPMRVIDLDHLRRDIRQIPDGQGKFDNAFWGFTGLGAPLVLQDIPAIIHGGHAGLDLYVGILCVCVAVVFALFGRKAKKDRDAAIGRIVQNIEDFSNGALDSDPEPAASPNDYRTPF</sequence>
<evidence type="ECO:0000313" key="3">
    <source>
        <dbReference type="EMBL" id="KFI97827.1"/>
    </source>
</evidence>
<keyword evidence="2" id="KW-0812">Transmembrane</keyword>
<dbReference type="EMBL" id="JGZP01000011">
    <property type="protein sequence ID" value="KFI97827.1"/>
    <property type="molecule type" value="Genomic_DNA"/>
</dbReference>
<evidence type="ECO:0000256" key="2">
    <source>
        <dbReference type="SAM" id="Phobius"/>
    </source>
</evidence>
<evidence type="ECO:0000256" key="1">
    <source>
        <dbReference type="SAM" id="MobiDB-lite"/>
    </source>
</evidence>
<reference evidence="3 4" key="1">
    <citation type="submission" date="2014-03" db="EMBL/GenBank/DDBJ databases">
        <title>Genomics of Bifidobacteria.</title>
        <authorList>
            <person name="Ventura M."/>
            <person name="Milani C."/>
            <person name="Lugli G.A."/>
        </authorList>
    </citation>
    <scope>NUCLEOTIDE SEQUENCE [LARGE SCALE GENOMIC DNA]</scope>
    <source>
        <strain evidence="3 4">DSM 23968</strain>
    </source>
</reference>
<dbReference type="OrthoDB" id="9965072at2"/>
<feature type="transmembrane region" description="Helical" evidence="2">
    <location>
        <begin position="79"/>
        <end position="96"/>
    </location>
</feature>
<protein>
    <submittedName>
        <fullName evidence="3">Uncharacterized protein</fullName>
    </submittedName>
</protein>
<keyword evidence="2" id="KW-1133">Transmembrane helix</keyword>
<dbReference type="Proteomes" id="UP000029004">
    <property type="component" value="Unassembled WGS sequence"/>
</dbReference>
<dbReference type="STRING" id="762211.BSTEL_0638"/>
<gene>
    <name evidence="3" type="ORF">BSTEL_0638</name>
</gene>
<name>A0A087DQM7_9BIFI</name>
<evidence type="ECO:0000313" key="4">
    <source>
        <dbReference type="Proteomes" id="UP000029004"/>
    </source>
</evidence>
<keyword evidence="2" id="KW-0472">Membrane</keyword>
<comment type="caution">
    <text evidence="3">The sequence shown here is derived from an EMBL/GenBank/DDBJ whole genome shotgun (WGS) entry which is preliminary data.</text>
</comment>
<dbReference type="RefSeq" id="WP_156963156.1">
    <property type="nucleotide sequence ID" value="NZ_JGZP01000011.1"/>
</dbReference>
<feature type="region of interest" description="Disordered" evidence="1">
    <location>
        <begin position="119"/>
        <end position="139"/>
    </location>
</feature>
<dbReference type="AlphaFoldDB" id="A0A087DQM7"/>
<keyword evidence="4" id="KW-1185">Reference proteome</keyword>
<proteinExistence type="predicted"/>
<organism evidence="3 4">
    <name type="scientific">Bifidobacterium stellenboschense</name>
    <dbReference type="NCBI Taxonomy" id="762211"/>
    <lineage>
        <taxon>Bacteria</taxon>
        <taxon>Bacillati</taxon>
        <taxon>Actinomycetota</taxon>
        <taxon>Actinomycetes</taxon>
        <taxon>Bifidobacteriales</taxon>
        <taxon>Bifidobacteriaceae</taxon>
        <taxon>Bifidobacterium</taxon>
    </lineage>
</organism>
<accession>A0A087DQM7</accession>